<gene>
    <name evidence="1" type="ORF">HMPREF1324_0684</name>
</gene>
<evidence type="ECO:0000313" key="2">
    <source>
        <dbReference type="Proteomes" id="UP000004863"/>
    </source>
</evidence>
<dbReference type="RefSeq" id="WP_006888163.1">
    <property type="nucleotide sequence ID" value="NZ_AJJQ01000032.1"/>
</dbReference>
<dbReference type="OrthoDB" id="8440251at2"/>
<keyword evidence="2" id="KW-1185">Reference proteome</keyword>
<evidence type="ECO:0000313" key="1">
    <source>
        <dbReference type="EMBL" id="EID51089.1"/>
    </source>
</evidence>
<dbReference type="EMBL" id="AJJQ01000032">
    <property type="protein sequence ID" value="EID51089.1"/>
    <property type="molecule type" value="Genomic_DNA"/>
</dbReference>
<reference evidence="1" key="1">
    <citation type="submission" date="2012-03" db="EMBL/GenBank/DDBJ databases">
        <authorList>
            <person name="Durkin A.S."/>
            <person name="McCorrison J."/>
            <person name="Torralba M."/>
            <person name="Gillis M."/>
            <person name="Methe B."/>
            <person name="Sutton G."/>
            <person name="Nelson K.E."/>
        </authorList>
    </citation>
    <scope>NUCLEOTIDE SEQUENCE [LARGE SCALE GENOMIC DNA]</scope>
    <source>
        <strain evidence="1">F0474</strain>
    </source>
</reference>
<evidence type="ECO:0008006" key="3">
    <source>
        <dbReference type="Google" id="ProtNLM"/>
    </source>
</evidence>
<comment type="caution">
    <text evidence="1">The sequence shown here is derived from an EMBL/GenBank/DDBJ whole genome shotgun (WGS) entry which is preliminary data.</text>
</comment>
<dbReference type="AlphaFoldDB" id="I0UT86"/>
<organism evidence="1 2">
    <name type="scientific">Rothia aeria F0474</name>
    <dbReference type="NCBI Taxonomy" id="1125724"/>
    <lineage>
        <taxon>Bacteria</taxon>
        <taxon>Bacillati</taxon>
        <taxon>Actinomycetota</taxon>
        <taxon>Actinomycetes</taxon>
        <taxon>Micrococcales</taxon>
        <taxon>Micrococcaceae</taxon>
        <taxon>Rothia</taxon>
    </lineage>
</organism>
<sequence>MPEKHNTERRERYTKAVEQLGNVSAPVRLGGVYTLVSLVDEWLREENIEYNERIAEGQVIINILCAYIRSPFTLAAHYDELIQDAPTAEGLYKNREQEFYIDKAGLESEKKVRLSIIQEIRHRLQGSKENTPGAWSDFEYDFSGSTFFYPVDFTHSYYAKPVNFSGSAYWGEADFSYSTYMDEVYFSESSYQGRAGFNGSIYQGEADFRSSTYRGSAGFARSTYRGGAYFNGSTYLSEAFRGSVYRCATTFNDSVYHYWVDLRGSTYQGAADFGGSIYRYWADFRGSTYRRWAYFNDSICCGWAGLSHSVYEGEADFSGSIFCSDIYFGQDGDNSSFSRFTGCAPQFYDETNHKNTLFGSHNNNFTVENGRGHPIYRGLEDLPLGCCFLAETQEEYLSGIFKEIEETREKLLTTEYFQEKIGLPGKLRAFNTALHEWREKVTTAQRTR</sequence>
<protein>
    <recommendedName>
        <fullName evidence="3">Pentapeptide repeat protein</fullName>
    </recommendedName>
</protein>
<dbReference type="Proteomes" id="UP000004863">
    <property type="component" value="Unassembled WGS sequence"/>
</dbReference>
<accession>I0UT86</accession>
<name>I0UT86_9MICC</name>
<proteinExistence type="predicted"/>
<dbReference type="PATRIC" id="fig|1125724.3.peg.1242"/>